<dbReference type="EMBL" id="BGPR01012561">
    <property type="protein sequence ID" value="GBN56645.1"/>
    <property type="molecule type" value="Genomic_DNA"/>
</dbReference>
<accession>A0A4Y2PXL5</accession>
<feature type="region of interest" description="Disordered" evidence="1">
    <location>
        <begin position="1"/>
        <end position="58"/>
    </location>
</feature>
<dbReference type="AlphaFoldDB" id="A0A4Y2PXL5"/>
<feature type="compositionally biased region" description="Polar residues" evidence="1">
    <location>
        <begin position="21"/>
        <end position="58"/>
    </location>
</feature>
<dbReference type="Proteomes" id="UP000499080">
    <property type="component" value="Unassembled WGS sequence"/>
</dbReference>
<evidence type="ECO:0000256" key="1">
    <source>
        <dbReference type="SAM" id="MobiDB-lite"/>
    </source>
</evidence>
<proteinExistence type="predicted"/>
<gene>
    <name evidence="2" type="ORF">AVEN_244796_1</name>
</gene>
<name>A0A4Y2PXL5_ARAVE</name>
<feature type="compositionally biased region" description="Polar residues" evidence="1">
    <location>
        <begin position="1"/>
        <end position="12"/>
    </location>
</feature>
<keyword evidence="3" id="KW-1185">Reference proteome</keyword>
<sequence length="164" mass="18247">MRVTRQQISSKRNPPWKGSKKNIQNSGASSRRNFMPSQPNSGGMNGRTVTLEGTSTSSFGRSRLPKLLGKDKKIMFATGPGPFPTYLKIFSLRTTDFCGCGELGSPLHFNSCPLTSSFNLTKPSKDLEHLLWKSVLSNPLSRIKIRKVINLSLKMKTFFSHPTN</sequence>
<dbReference type="OrthoDB" id="6627400at2759"/>
<evidence type="ECO:0000313" key="3">
    <source>
        <dbReference type="Proteomes" id="UP000499080"/>
    </source>
</evidence>
<organism evidence="2 3">
    <name type="scientific">Araneus ventricosus</name>
    <name type="common">Orbweaver spider</name>
    <name type="synonym">Epeira ventricosa</name>
    <dbReference type="NCBI Taxonomy" id="182803"/>
    <lineage>
        <taxon>Eukaryota</taxon>
        <taxon>Metazoa</taxon>
        <taxon>Ecdysozoa</taxon>
        <taxon>Arthropoda</taxon>
        <taxon>Chelicerata</taxon>
        <taxon>Arachnida</taxon>
        <taxon>Araneae</taxon>
        <taxon>Araneomorphae</taxon>
        <taxon>Entelegynae</taxon>
        <taxon>Araneoidea</taxon>
        <taxon>Araneidae</taxon>
        <taxon>Araneus</taxon>
    </lineage>
</organism>
<evidence type="ECO:0000313" key="2">
    <source>
        <dbReference type="EMBL" id="GBN56645.1"/>
    </source>
</evidence>
<comment type="caution">
    <text evidence="2">The sequence shown here is derived from an EMBL/GenBank/DDBJ whole genome shotgun (WGS) entry which is preliminary data.</text>
</comment>
<reference evidence="2 3" key="1">
    <citation type="journal article" date="2019" name="Sci. Rep.">
        <title>Orb-weaving spider Araneus ventricosus genome elucidates the spidroin gene catalogue.</title>
        <authorList>
            <person name="Kono N."/>
            <person name="Nakamura H."/>
            <person name="Ohtoshi R."/>
            <person name="Moran D.A.P."/>
            <person name="Shinohara A."/>
            <person name="Yoshida Y."/>
            <person name="Fujiwara M."/>
            <person name="Mori M."/>
            <person name="Tomita M."/>
            <person name="Arakawa K."/>
        </authorList>
    </citation>
    <scope>NUCLEOTIDE SEQUENCE [LARGE SCALE GENOMIC DNA]</scope>
</reference>
<protein>
    <submittedName>
        <fullName evidence="2">Uncharacterized protein</fullName>
    </submittedName>
</protein>